<dbReference type="Proteomes" id="UP000006316">
    <property type="component" value="Unassembled WGS sequence"/>
</dbReference>
<feature type="transmembrane region" description="Helical" evidence="1">
    <location>
        <begin position="123"/>
        <end position="142"/>
    </location>
</feature>
<dbReference type="eggNOG" id="ENOG5030D17">
    <property type="taxonomic scope" value="Bacteria"/>
</dbReference>
<keyword evidence="1" id="KW-0812">Transmembrane</keyword>
<dbReference type="STRING" id="1117379.BABA_22648"/>
<feature type="transmembrane region" description="Helical" evidence="1">
    <location>
        <begin position="27"/>
        <end position="48"/>
    </location>
</feature>
<comment type="caution">
    <text evidence="2">The sequence shown here is derived from an EMBL/GenBank/DDBJ whole genome shotgun (WGS) entry which is preliminary data.</text>
</comment>
<keyword evidence="1" id="KW-0472">Membrane</keyword>
<feature type="transmembrane region" description="Helical" evidence="1">
    <location>
        <begin position="92"/>
        <end position="111"/>
    </location>
</feature>
<gene>
    <name evidence="2" type="ORF">BABA_22648</name>
</gene>
<accession>K6DV85</accession>
<feature type="transmembrane region" description="Helical" evidence="1">
    <location>
        <begin position="60"/>
        <end position="80"/>
    </location>
</feature>
<organism evidence="2 3">
    <name type="scientific">Neobacillus bataviensis LMG 21833</name>
    <dbReference type="NCBI Taxonomy" id="1117379"/>
    <lineage>
        <taxon>Bacteria</taxon>
        <taxon>Bacillati</taxon>
        <taxon>Bacillota</taxon>
        <taxon>Bacilli</taxon>
        <taxon>Bacillales</taxon>
        <taxon>Bacillaceae</taxon>
        <taxon>Neobacillus</taxon>
    </lineage>
</organism>
<dbReference type="RefSeq" id="WP_007087521.1">
    <property type="nucleotide sequence ID" value="NZ_AJLS01000141.1"/>
</dbReference>
<evidence type="ECO:0000313" key="2">
    <source>
        <dbReference type="EMBL" id="EKN64736.1"/>
    </source>
</evidence>
<dbReference type="PATRIC" id="fig|1117379.3.peg.4697"/>
<proteinExistence type="predicted"/>
<reference evidence="2 3" key="1">
    <citation type="journal article" date="2012" name="Front. Microbiol.">
        <title>Redundancy and modularity in membrane-associated dissimilatory nitrate reduction in Bacillus.</title>
        <authorList>
            <person name="Heylen K."/>
            <person name="Keltjens J."/>
        </authorList>
    </citation>
    <scope>NUCLEOTIDE SEQUENCE [LARGE SCALE GENOMIC DNA]</scope>
    <source>
        <strain evidence="3">LMG 21833T</strain>
    </source>
</reference>
<protein>
    <submittedName>
        <fullName evidence="2">Uncharacterized protein</fullName>
    </submittedName>
</protein>
<evidence type="ECO:0000256" key="1">
    <source>
        <dbReference type="SAM" id="Phobius"/>
    </source>
</evidence>
<sequence length="156" mass="18273">MSLVIFSTVSLIAVIYFAVKPKSLTPLELVMIVILVIYLDSNVMDIVMLNLKRIHLSENLAGQFAFYCTFILLYPLMIAWNIDHISSIRHKLGKFIFVLLTILTITGFESLSKYVKVVTYVNWNWWLDLAQWLTIWLATYFIHKLFQKLVLKELKQ</sequence>
<name>K6DV85_9BACI</name>
<dbReference type="EMBL" id="AJLS01000141">
    <property type="protein sequence ID" value="EKN64736.1"/>
    <property type="molecule type" value="Genomic_DNA"/>
</dbReference>
<dbReference type="OrthoDB" id="2864839at2"/>
<keyword evidence="1" id="KW-1133">Transmembrane helix</keyword>
<evidence type="ECO:0000313" key="3">
    <source>
        <dbReference type="Proteomes" id="UP000006316"/>
    </source>
</evidence>
<dbReference type="AlphaFoldDB" id="K6DV85"/>
<keyword evidence="3" id="KW-1185">Reference proteome</keyword>